<evidence type="ECO:0000313" key="2">
    <source>
        <dbReference type="EMBL" id="BBA96046.1"/>
    </source>
</evidence>
<evidence type="ECO:0000313" key="3">
    <source>
        <dbReference type="Proteomes" id="UP000595703"/>
    </source>
</evidence>
<reference evidence="2 3" key="3">
    <citation type="journal article" date="2011" name="Nat. Chem. Biol.">
        <title>Reveromycin A biosynthesis uses RevG and RevJ for stereospecific spiroacetal formation.</title>
        <authorList>
            <person name="Takahashi S."/>
            <person name="Toyoda A."/>
            <person name="Sekiyama Y."/>
            <person name="Takagi H."/>
            <person name="Nogawa T."/>
            <person name="Uramoto M."/>
            <person name="Suzuki R."/>
            <person name="Koshino H."/>
            <person name="Kumano T."/>
            <person name="Panthee S."/>
            <person name="Dairi T."/>
            <person name="Ishikawa J."/>
            <person name="Ikeda H."/>
            <person name="Sakaki Y."/>
            <person name="Osada H."/>
        </authorList>
    </citation>
    <scope>NUCLEOTIDE SEQUENCE [LARGE SCALE GENOMIC DNA]</scope>
    <source>
        <strain evidence="2 3">SN-593</strain>
    </source>
</reference>
<dbReference type="AlphaFoldDB" id="A0A7U3UP09"/>
<keyword evidence="1" id="KW-0732">Signal</keyword>
<reference evidence="2 3" key="1">
    <citation type="journal article" date="2010" name="J. Bacteriol.">
        <title>Biochemical characterization of a novel indole prenyltransferase from Streptomyces sp. SN-593.</title>
        <authorList>
            <person name="Takahashi S."/>
            <person name="Takagi H."/>
            <person name="Toyoda A."/>
            <person name="Uramoto M."/>
            <person name="Nogawa T."/>
            <person name="Ueki M."/>
            <person name="Sakaki Y."/>
            <person name="Osada H."/>
        </authorList>
    </citation>
    <scope>NUCLEOTIDE SEQUENCE [LARGE SCALE GENOMIC DNA]</scope>
    <source>
        <strain evidence="2 3">SN-593</strain>
    </source>
</reference>
<dbReference type="RefSeq" id="WP_202232541.1">
    <property type="nucleotide sequence ID" value="NZ_AP018365.1"/>
</dbReference>
<feature type="signal peptide" evidence="1">
    <location>
        <begin position="1"/>
        <end position="27"/>
    </location>
</feature>
<protein>
    <recommendedName>
        <fullName evidence="4">Lipoprotein</fullName>
    </recommendedName>
</protein>
<proteinExistence type="predicted"/>
<reference evidence="2 3" key="2">
    <citation type="journal article" date="2011" name="J. Antibiot.">
        <title>Furaquinocins I and J: novel polyketide isoprenoid hybrid compounds from Streptomyces reveromyceticus SN-593.</title>
        <authorList>
            <person name="Panthee S."/>
            <person name="Takahashi S."/>
            <person name="Takagi H."/>
            <person name="Nogawa T."/>
            <person name="Oowada E."/>
            <person name="Uramoto M."/>
            <person name="Osada H."/>
        </authorList>
    </citation>
    <scope>NUCLEOTIDE SEQUENCE [LARGE SCALE GENOMIC DNA]</scope>
    <source>
        <strain evidence="2 3">SN-593</strain>
    </source>
</reference>
<name>A0A7U3UP09_9ACTN</name>
<dbReference type="Proteomes" id="UP000595703">
    <property type="component" value="Chromosome"/>
</dbReference>
<dbReference type="EMBL" id="AP018365">
    <property type="protein sequence ID" value="BBA96046.1"/>
    <property type="molecule type" value="Genomic_DNA"/>
</dbReference>
<feature type="chain" id="PRO_5039615133" description="Lipoprotein" evidence="1">
    <location>
        <begin position="28"/>
        <end position="276"/>
    </location>
</feature>
<reference evidence="2 3" key="4">
    <citation type="journal article" date="2020" name="Sci. Rep.">
        <title>beta-carboline chemical signals induce reveromycin production through a LuxR family regulator in Streptomyces sp. SN-593.</title>
        <authorList>
            <person name="Panthee S."/>
            <person name="Kito N."/>
            <person name="Hayashi T."/>
            <person name="Shimizu T."/>
            <person name="Ishikawa J."/>
            <person name="Hamamoto H."/>
            <person name="Osada H."/>
            <person name="Takahashi S."/>
        </authorList>
    </citation>
    <scope>NUCLEOTIDE SEQUENCE [LARGE SCALE GENOMIC DNA]</scope>
    <source>
        <strain evidence="2 3">SN-593</strain>
    </source>
</reference>
<keyword evidence="3" id="KW-1185">Reference proteome</keyword>
<organism evidence="2 3">
    <name type="scientific">Actinacidiphila reveromycinica</name>
    <dbReference type="NCBI Taxonomy" id="659352"/>
    <lineage>
        <taxon>Bacteria</taxon>
        <taxon>Bacillati</taxon>
        <taxon>Actinomycetota</taxon>
        <taxon>Actinomycetes</taxon>
        <taxon>Kitasatosporales</taxon>
        <taxon>Streptomycetaceae</taxon>
        <taxon>Actinacidiphila</taxon>
    </lineage>
</organism>
<dbReference type="KEGG" id="arev:RVR_1172"/>
<sequence length="276" mass="28676">MRNRATWKRTGGVLVTLGLMLLMPACGHDSRIAPVALPADVPKAPVFAFARDVQARLADKGMDCTNTAGDNSADDHGSTATCVSTVDGDKVLNEISVFAHPQPDRSDIGTSVALRRKSPTFQTLVAAGNWYVWVRPPTHAQAIATALGGVVLPAIGASAPAYPLPTIPAAPRYPTVEALAHDLDQAVGCTGQKVDDLGVLTCDTGGAVGRSPNCATLALYGTAAARDQALRDAIRWKGVPAYLVTAANWTVNLCDYDLADAVATALQGVVVGYDGS</sequence>
<gene>
    <name evidence="2" type="ORF">RVR_1172</name>
</gene>
<accession>A0A7U3UP09</accession>
<evidence type="ECO:0000256" key="1">
    <source>
        <dbReference type="SAM" id="SignalP"/>
    </source>
</evidence>
<evidence type="ECO:0008006" key="4">
    <source>
        <dbReference type="Google" id="ProtNLM"/>
    </source>
</evidence>